<dbReference type="Proteomes" id="UP000294980">
    <property type="component" value="Unassembled WGS sequence"/>
</dbReference>
<reference evidence="5 6" key="1">
    <citation type="submission" date="2019-03" db="EMBL/GenBank/DDBJ databases">
        <title>Genomic Encyclopedia of Type Strains, Phase IV (KMG-IV): sequencing the most valuable type-strain genomes for metagenomic binning, comparative biology and taxonomic classification.</title>
        <authorList>
            <person name="Goeker M."/>
        </authorList>
    </citation>
    <scope>NUCLEOTIDE SEQUENCE [LARGE SCALE GENOMIC DNA]</scope>
    <source>
        <strain evidence="5 6">DSM 23344</strain>
    </source>
</reference>
<dbReference type="InterPro" id="IPR018060">
    <property type="entry name" value="HTH_AraC"/>
</dbReference>
<dbReference type="Pfam" id="PF12625">
    <property type="entry name" value="Arabinose_bd"/>
    <property type="match status" value="1"/>
</dbReference>
<dbReference type="PROSITE" id="PS00041">
    <property type="entry name" value="HTH_ARAC_FAMILY_1"/>
    <property type="match status" value="1"/>
</dbReference>
<keyword evidence="3" id="KW-0804">Transcription</keyword>
<feature type="domain" description="HTH araC/xylS-type" evidence="4">
    <location>
        <begin position="244"/>
        <end position="341"/>
    </location>
</feature>
<dbReference type="GO" id="GO:0003700">
    <property type="term" value="F:DNA-binding transcription factor activity"/>
    <property type="evidence" value="ECO:0007669"/>
    <property type="project" value="InterPro"/>
</dbReference>
<dbReference type="AlphaFoldDB" id="A0A4R2KTS9"/>
<organism evidence="5 6">
    <name type="scientific">Chromatocurvus halotolerans</name>
    <dbReference type="NCBI Taxonomy" id="1132028"/>
    <lineage>
        <taxon>Bacteria</taxon>
        <taxon>Pseudomonadati</taxon>
        <taxon>Pseudomonadota</taxon>
        <taxon>Gammaproteobacteria</taxon>
        <taxon>Cellvibrionales</taxon>
        <taxon>Halieaceae</taxon>
        <taxon>Chromatocurvus</taxon>
    </lineage>
</organism>
<sequence length="342" mass="38204">MQSFMAKWDMSRASTPAQYALILVDLVRRQGHPLSAILSGTSLAASGMQSVGARVSQSDFMQLVVNAQALTRDPALGLHLGERLNLSAHAVLGQAFMTCQDLHEALDLFMKYYHLLSPELELSLELTDEDYRLTTVAAPDPAMEVFGAELMAAAMLNTLRGLLSRSDFILRVDFPYPEPAHGETYRALFGSNSVHFNCSHQRICFDRRLGDTPLPSSNPALRELYEEECARLLTDLEGTDSVVAQILSLLRKLEGQYPQMPQVARMLNTSPRTLRRRLDAEGASFQPLLDSVRAEHATRYLKNTRLPLASIAYMIGFSDPSNFRRAYRKWTGVTPAEVRQRG</sequence>
<dbReference type="InterPro" id="IPR009057">
    <property type="entry name" value="Homeodomain-like_sf"/>
</dbReference>
<protein>
    <submittedName>
        <fullName evidence="5">AraC family transcriptional regulator</fullName>
    </submittedName>
</protein>
<evidence type="ECO:0000313" key="5">
    <source>
        <dbReference type="EMBL" id="TCO77254.1"/>
    </source>
</evidence>
<evidence type="ECO:0000256" key="3">
    <source>
        <dbReference type="ARBA" id="ARBA00023163"/>
    </source>
</evidence>
<dbReference type="InterPro" id="IPR032687">
    <property type="entry name" value="AraC-type_N"/>
</dbReference>
<keyword evidence="6" id="KW-1185">Reference proteome</keyword>
<accession>A0A4R2KTS9</accession>
<dbReference type="GO" id="GO:0005829">
    <property type="term" value="C:cytosol"/>
    <property type="evidence" value="ECO:0007669"/>
    <property type="project" value="TreeGrafter"/>
</dbReference>
<evidence type="ECO:0000313" key="6">
    <source>
        <dbReference type="Proteomes" id="UP000294980"/>
    </source>
</evidence>
<dbReference type="EMBL" id="SLWX01000003">
    <property type="protein sequence ID" value="TCO77254.1"/>
    <property type="molecule type" value="Genomic_DNA"/>
</dbReference>
<dbReference type="PRINTS" id="PR00032">
    <property type="entry name" value="HTHARAC"/>
</dbReference>
<keyword evidence="1" id="KW-0805">Transcription regulation</keyword>
<dbReference type="PANTHER" id="PTHR47894:SF1">
    <property type="entry name" value="HTH-TYPE TRANSCRIPTIONAL REGULATOR VQSM"/>
    <property type="match status" value="1"/>
</dbReference>
<proteinExistence type="predicted"/>
<dbReference type="InterPro" id="IPR018062">
    <property type="entry name" value="HTH_AraC-typ_CS"/>
</dbReference>
<gene>
    <name evidence="5" type="ORF">EV688_103269</name>
</gene>
<evidence type="ECO:0000256" key="1">
    <source>
        <dbReference type="ARBA" id="ARBA00023015"/>
    </source>
</evidence>
<dbReference type="InterPro" id="IPR020449">
    <property type="entry name" value="Tscrpt_reg_AraC-type_HTH"/>
</dbReference>
<dbReference type="GO" id="GO:0000976">
    <property type="term" value="F:transcription cis-regulatory region binding"/>
    <property type="evidence" value="ECO:0007669"/>
    <property type="project" value="TreeGrafter"/>
</dbReference>
<dbReference type="Gene3D" id="1.10.10.60">
    <property type="entry name" value="Homeodomain-like"/>
    <property type="match status" value="1"/>
</dbReference>
<dbReference type="Pfam" id="PF12833">
    <property type="entry name" value="HTH_18"/>
    <property type="match status" value="1"/>
</dbReference>
<evidence type="ECO:0000259" key="4">
    <source>
        <dbReference type="PROSITE" id="PS01124"/>
    </source>
</evidence>
<dbReference type="SUPFAM" id="SSF46689">
    <property type="entry name" value="Homeodomain-like"/>
    <property type="match status" value="1"/>
</dbReference>
<comment type="caution">
    <text evidence="5">The sequence shown here is derived from an EMBL/GenBank/DDBJ whole genome shotgun (WGS) entry which is preliminary data.</text>
</comment>
<dbReference type="SMART" id="SM00342">
    <property type="entry name" value="HTH_ARAC"/>
    <property type="match status" value="1"/>
</dbReference>
<keyword evidence="2" id="KW-0238">DNA-binding</keyword>
<dbReference type="PROSITE" id="PS01124">
    <property type="entry name" value="HTH_ARAC_FAMILY_2"/>
    <property type="match status" value="1"/>
</dbReference>
<dbReference type="PANTHER" id="PTHR47894">
    <property type="entry name" value="HTH-TYPE TRANSCRIPTIONAL REGULATOR GADX"/>
    <property type="match status" value="1"/>
</dbReference>
<name>A0A4R2KTS9_9GAMM</name>
<evidence type="ECO:0000256" key="2">
    <source>
        <dbReference type="ARBA" id="ARBA00023125"/>
    </source>
</evidence>